<dbReference type="Pfam" id="PF00248">
    <property type="entry name" value="Aldo_ket_red"/>
    <property type="match status" value="1"/>
</dbReference>
<dbReference type="PROSITE" id="PS00798">
    <property type="entry name" value="ALDOKETO_REDUCTASE_1"/>
    <property type="match status" value="1"/>
</dbReference>
<dbReference type="PANTHER" id="PTHR11732">
    <property type="entry name" value="ALDO/KETO REDUCTASE"/>
    <property type="match status" value="1"/>
</dbReference>
<keyword evidence="2" id="KW-0521">NADP</keyword>
<feature type="site" description="Lowers pKa of active site Tyr" evidence="6">
    <location>
        <position position="83"/>
    </location>
</feature>
<dbReference type="InterPro" id="IPR018170">
    <property type="entry name" value="Aldo/ket_reductase_CS"/>
</dbReference>
<dbReference type="SUPFAM" id="SSF51430">
    <property type="entry name" value="NAD(P)-linked oxidoreductase"/>
    <property type="match status" value="1"/>
</dbReference>
<evidence type="ECO:0000313" key="8">
    <source>
        <dbReference type="EMBL" id="BAN20691.1"/>
    </source>
</evidence>
<dbReference type="PROSITE" id="PS00062">
    <property type="entry name" value="ALDOKETO_REDUCTASE_2"/>
    <property type="match status" value="1"/>
</dbReference>
<dbReference type="FunFam" id="3.20.20.100:FF:000006">
    <property type="entry name" value="Aldo-keto reductase family 1 member A1"/>
    <property type="match status" value="1"/>
</dbReference>
<proteinExistence type="evidence at transcript level"/>
<comment type="similarity">
    <text evidence="1">Belongs to the aldo/keto reductase family.</text>
</comment>
<keyword evidence="3" id="KW-0560">Oxidoreductase</keyword>
<dbReference type="PROSITE" id="PS00063">
    <property type="entry name" value="ALDOKETO_REDUCTASE_3"/>
    <property type="match status" value="1"/>
</dbReference>
<dbReference type="InterPro" id="IPR020471">
    <property type="entry name" value="AKR"/>
</dbReference>
<dbReference type="PIRSF" id="PIRSF000097">
    <property type="entry name" value="AKR"/>
    <property type="match status" value="1"/>
</dbReference>
<evidence type="ECO:0000256" key="4">
    <source>
        <dbReference type="PIRSR" id="PIRSR000097-1"/>
    </source>
</evidence>
<protein>
    <submittedName>
        <fullName evidence="8">Aldo-keto reductase</fullName>
    </submittedName>
</protein>
<evidence type="ECO:0000256" key="5">
    <source>
        <dbReference type="PIRSR" id="PIRSR000097-2"/>
    </source>
</evidence>
<dbReference type="AlphaFoldDB" id="R4WP87"/>
<evidence type="ECO:0000256" key="2">
    <source>
        <dbReference type="ARBA" id="ARBA00022857"/>
    </source>
</evidence>
<feature type="domain" description="NADP-dependent oxidoreductase" evidence="7">
    <location>
        <begin position="22"/>
        <end position="308"/>
    </location>
</feature>
<evidence type="ECO:0000256" key="1">
    <source>
        <dbReference type="ARBA" id="ARBA00007905"/>
    </source>
</evidence>
<accession>R4WP87</accession>
<evidence type="ECO:0000256" key="6">
    <source>
        <dbReference type="PIRSR" id="PIRSR000097-3"/>
    </source>
</evidence>
<evidence type="ECO:0000259" key="7">
    <source>
        <dbReference type="Pfam" id="PF00248"/>
    </source>
</evidence>
<dbReference type="InterPro" id="IPR023210">
    <property type="entry name" value="NADP_OxRdtase_dom"/>
</dbReference>
<dbReference type="PRINTS" id="PR00069">
    <property type="entry name" value="ALDKETRDTASE"/>
</dbReference>
<feature type="binding site" evidence="5">
    <location>
        <position position="116"/>
    </location>
    <ligand>
        <name>substrate</name>
    </ligand>
</feature>
<feature type="active site" description="Proton donor" evidence="4">
    <location>
        <position position="54"/>
    </location>
</feature>
<dbReference type="EMBL" id="AK417476">
    <property type="protein sequence ID" value="BAN20691.1"/>
    <property type="molecule type" value="mRNA"/>
</dbReference>
<organism evidence="8">
    <name type="scientific">Riptortus pedestris</name>
    <name type="common">Bean bug</name>
    <dbReference type="NCBI Taxonomy" id="329032"/>
    <lineage>
        <taxon>Eukaryota</taxon>
        <taxon>Metazoa</taxon>
        <taxon>Ecdysozoa</taxon>
        <taxon>Arthropoda</taxon>
        <taxon>Hexapoda</taxon>
        <taxon>Insecta</taxon>
        <taxon>Pterygota</taxon>
        <taxon>Neoptera</taxon>
        <taxon>Paraneoptera</taxon>
        <taxon>Hemiptera</taxon>
        <taxon>Heteroptera</taxon>
        <taxon>Panheteroptera</taxon>
        <taxon>Pentatomomorpha</taxon>
        <taxon>Coreoidea</taxon>
        <taxon>Alydidae</taxon>
        <taxon>Riptortus</taxon>
    </lineage>
</organism>
<sequence>MAKNLTINSVVTSGQMRMPIVGLGTWQATEKEIYETLTTAIASGYRHIDTAYMYENEKYIGQTLNKLFSEGKLKREDIFIVTKLPLIANRAEYVETFLKRSLESLQLDYVDLYLVHHPVGFKNHGPDNIFPKDENDKLDVDFETEHLTLWKAMEDQVDAGRAKSIGVSNFNISQMRRILENCRIPIANTQVELNIYLQQPDLVSFCKENDITVCAYAPLGSPGYIKGLEKYGYSSEGAVEVSPLSEPIIVDIARKYNKLPAQVLLRYLIEYGVAVIPKSTNPERIKQNIDIFDFELTEDEFSKIRALDRGEKGRVFSSMGIFSVIRDHPEYPFPKDS</sequence>
<dbReference type="InterPro" id="IPR036812">
    <property type="entry name" value="NAD(P)_OxRdtase_dom_sf"/>
</dbReference>
<evidence type="ECO:0000256" key="3">
    <source>
        <dbReference type="ARBA" id="ARBA00023002"/>
    </source>
</evidence>
<name>R4WP87_RIPPE</name>
<dbReference type="GO" id="GO:0016491">
    <property type="term" value="F:oxidoreductase activity"/>
    <property type="evidence" value="ECO:0007669"/>
    <property type="project" value="UniProtKB-KW"/>
</dbReference>
<dbReference type="Gene3D" id="3.20.20.100">
    <property type="entry name" value="NADP-dependent oxidoreductase domain"/>
    <property type="match status" value="1"/>
</dbReference>
<reference evidence="8" key="1">
    <citation type="journal article" date="2013" name="PLoS ONE">
        <title>Gene expression in gut symbiotic organ of stinkbug affected by extracellular bacterial symbiont.</title>
        <authorList>
            <person name="Futahashi R."/>
            <person name="Tanaka K."/>
            <person name="Tanahashi M."/>
            <person name="Nikoh N."/>
            <person name="Kikuchi Y."/>
            <person name="Lee B.L."/>
            <person name="Fukatsu T."/>
        </authorList>
    </citation>
    <scope>NUCLEOTIDE SEQUENCE</scope>
    <source>
        <tissue evidence="8">Midgut</tissue>
    </source>
</reference>